<dbReference type="RefSeq" id="WP_186860907.1">
    <property type="nucleotide sequence ID" value="NZ_JACOOO010000042.1"/>
</dbReference>
<sequence>MKEIFEELEKLMKVDANVGIYYIASKYKKFIYIGKSTNIKGRINKHMSDLRGNRHYNKGLQEAFNTIGRLFITSGTLINCNVNLLGQWEWFFINYFKENGFVVFGDRNTKKKYSYEIDGFRVNYDEYVGLTMLDDKYLIILDEYKRDRNEVNSTENDIYSRCDYTNFLMDELTRGLSNYKNDYNYNIKNILNEYITNDVLYINCSFNYIAYNIILNINEKLERKITDKLFMSFSLCSNEMQKLCRPTFIENVIFRIKKNYNMNNDLLRWLTLYVSNINEDILSMDFMEKVRYLDSVNRSTETKIHNLFDFAYNLILTIYCETIFMKVY</sequence>
<dbReference type="EMBL" id="JACOOO010000042">
    <property type="protein sequence ID" value="MBC5630644.1"/>
    <property type="molecule type" value="Genomic_DNA"/>
</dbReference>
<reference evidence="2 3" key="1">
    <citation type="submission" date="2020-08" db="EMBL/GenBank/DDBJ databases">
        <title>Genome public.</title>
        <authorList>
            <person name="Liu C."/>
            <person name="Sun Q."/>
        </authorList>
    </citation>
    <scope>NUCLEOTIDE SEQUENCE [LARGE SCALE GENOMIC DNA]</scope>
    <source>
        <strain evidence="2 3">NSJ-6</strain>
    </source>
</reference>
<dbReference type="Pfam" id="PF01541">
    <property type="entry name" value="GIY-YIG"/>
    <property type="match status" value="1"/>
</dbReference>
<dbReference type="SUPFAM" id="SSF82771">
    <property type="entry name" value="GIY-YIG endonuclease"/>
    <property type="match status" value="1"/>
</dbReference>
<dbReference type="PROSITE" id="PS50164">
    <property type="entry name" value="GIY_YIG"/>
    <property type="match status" value="1"/>
</dbReference>
<protein>
    <submittedName>
        <fullName evidence="2">GIY-YIG nuclease family protein</fullName>
    </submittedName>
</protein>
<name>A0ABR7DGW1_9CLOT</name>
<proteinExistence type="predicted"/>
<accession>A0ABR7DGW1</accession>
<dbReference type="Gene3D" id="3.40.1440.10">
    <property type="entry name" value="GIY-YIG endonuclease"/>
    <property type="match status" value="1"/>
</dbReference>
<dbReference type="Proteomes" id="UP000596929">
    <property type="component" value="Unassembled WGS sequence"/>
</dbReference>
<evidence type="ECO:0000259" key="1">
    <source>
        <dbReference type="PROSITE" id="PS50164"/>
    </source>
</evidence>
<feature type="domain" description="GIY-YIG" evidence="1">
    <location>
        <begin position="16"/>
        <end position="103"/>
    </location>
</feature>
<dbReference type="InterPro" id="IPR035901">
    <property type="entry name" value="GIY-YIG_endonuc_sf"/>
</dbReference>
<gene>
    <name evidence="2" type="ORF">H8S20_17435</name>
</gene>
<keyword evidence="3" id="KW-1185">Reference proteome</keyword>
<comment type="caution">
    <text evidence="2">The sequence shown here is derived from an EMBL/GenBank/DDBJ whole genome shotgun (WGS) entry which is preliminary data.</text>
</comment>
<dbReference type="InterPro" id="IPR000305">
    <property type="entry name" value="GIY-YIG_endonuc"/>
</dbReference>
<evidence type="ECO:0000313" key="3">
    <source>
        <dbReference type="Proteomes" id="UP000596929"/>
    </source>
</evidence>
<organism evidence="2 3">
    <name type="scientific">Clostridium hominis</name>
    <dbReference type="NCBI Taxonomy" id="2763036"/>
    <lineage>
        <taxon>Bacteria</taxon>
        <taxon>Bacillati</taxon>
        <taxon>Bacillota</taxon>
        <taxon>Clostridia</taxon>
        <taxon>Eubacteriales</taxon>
        <taxon>Clostridiaceae</taxon>
        <taxon>Clostridium</taxon>
    </lineage>
</organism>
<evidence type="ECO:0000313" key="2">
    <source>
        <dbReference type="EMBL" id="MBC5630644.1"/>
    </source>
</evidence>